<dbReference type="InterPro" id="IPR036509">
    <property type="entry name" value="Met_Sox_Rdtase_MsrA_sf"/>
</dbReference>
<dbReference type="NCBIfam" id="NF004042">
    <property type="entry name" value="PRK05550.1"/>
    <property type="match status" value="1"/>
</dbReference>
<dbReference type="GO" id="GO:0046872">
    <property type="term" value="F:metal ion binding"/>
    <property type="evidence" value="ECO:0007669"/>
    <property type="project" value="UniProtKB-KW"/>
</dbReference>
<evidence type="ECO:0000256" key="2">
    <source>
        <dbReference type="ARBA" id="ARBA00007174"/>
    </source>
</evidence>
<dbReference type="GO" id="GO:0033744">
    <property type="term" value="F:L-methionine:thioredoxin-disulfide S-oxidoreductase activity"/>
    <property type="evidence" value="ECO:0007669"/>
    <property type="project" value="RHEA"/>
</dbReference>
<dbReference type="NCBIfam" id="TIGR00401">
    <property type="entry name" value="msrA"/>
    <property type="match status" value="1"/>
</dbReference>
<dbReference type="NCBIfam" id="TIGR00357">
    <property type="entry name" value="peptide-methionine (R)-S-oxide reductase MsrB"/>
    <property type="match status" value="1"/>
</dbReference>
<dbReference type="GO" id="GO:0008113">
    <property type="term" value="F:peptide-methionine (S)-S-oxide reductase activity"/>
    <property type="evidence" value="ECO:0007669"/>
    <property type="project" value="UniProtKB-UniRule"/>
</dbReference>
<dbReference type="PROSITE" id="PS51790">
    <property type="entry name" value="MSRB"/>
    <property type="match status" value="1"/>
</dbReference>
<accession>A0A2J0KYT9</accession>
<comment type="similarity">
    <text evidence="11">Belongs to the MsrA Met sulfoxide reductase family.</text>
</comment>
<comment type="cofactor">
    <cofactor evidence="1">
        <name>Zn(2+)</name>
        <dbReference type="ChEBI" id="CHEBI:29105"/>
    </cofactor>
</comment>
<dbReference type="Gene3D" id="2.170.150.20">
    <property type="entry name" value="Peptide methionine sulfoxide reductase"/>
    <property type="match status" value="1"/>
</dbReference>
<reference evidence="13 14" key="1">
    <citation type="submission" date="2017-09" db="EMBL/GenBank/DDBJ databases">
        <title>Depth-based differentiation of microbial function through sediment-hosted aquifers and enrichment of novel symbionts in the deep terrestrial subsurface.</title>
        <authorList>
            <person name="Probst A.J."/>
            <person name="Ladd B."/>
            <person name="Jarett J.K."/>
            <person name="Geller-Mcgrath D.E."/>
            <person name="Sieber C.M."/>
            <person name="Emerson J.B."/>
            <person name="Anantharaman K."/>
            <person name="Thomas B.C."/>
            <person name="Malmstrom R."/>
            <person name="Stieglmeier M."/>
            <person name="Klingl A."/>
            <person name="Woyke T."/>
            <person name="Ryan C.M."/>
            <person name="Banfield J.F."/>
        </authorList>
    </citation>
    <scope>NUCLEOTIDE SEQUENCE [LARGE SCALE GENOMIC DNA]</scope>
    <source>
        <strain evidence="13">CG07_land_8_20_14_0_80_42_15</strain>
    </source>
</reference>
<evidence type="ECO:0000256" key="1">
    <source>
        <dbReference type="ARBA" id="ARBA00001947"/>
    </source>
</evidence>
<protein>
    <recommendedName>
        <fullName evidence="11">Peptide methionine sulfoxide reductase MsrA</fullName>
        <shortName evidence="11">Protein-methionine-S-oxide reductase</shortName>
        <ecNumber evidence="11">1.8.4.11</ecNumber>
    </recommendedName>
    <alternativeName>
        <fullName evidence="11">Peptide-methionine (S)-S-oxide reductase</fullName>
        <shortName evidence="11">Peptide Met(O) reductase</shortName>
    </alternativeName>
</protein>
<dbReference type="GO" id="GO:0033743">
    <property type="term" value="F:peptide-methionine (R)-S-oxide reductase activity"/>
    <property type="evidence" value="ECO:0007669"/>
    <property type="project" value="UniProtKB-EC"/>
</dbReference>
<keyword evidence="4" id="KW-0862">Zinc</keyword>
<evidence type="ECO:0000256" key="10">
    <source>
        <dbReference type="ARBA" id="ARBA00048782"/>
    </source>
</evidence>
<evidence type="ECO:0000313" key="13">
    <source>
        <dbReference type="EMBL" id="PIU41003.1"/>
    </source>
</evidence>
<gene>
    <name evidence="11" type="primary">msrA</name>
    <name evidence="13" type="ORF">COS99_07860</name>
</gene>
<comment type="catalytic activity">
    <reaction evidence="10 11">
        <text>[thioredoxin]-disulfide + L-methionine + H2O = L-methionine (S)-S-oxide + [thioredoxin]-dithiol</text>
        <dbReference type="Rhea" id="RHEA:19993"/>
        <dbReference type="Rhea" id="RHEA-COMP:10698"/>
        <dbReference type="Rhea" id="RHEA-COMP:10700"/>
        <dbReference type="ChEBI" id="CHEBI:15377"/>
        <dbReference type="ChEBI" id="CHEBI:29950"/>
        <dbReference type="ChEBI" id="CHEBI:50058"/>
        <dbReference type="ChEBI" id="CHEBI:57844"/>
        <dbReference type="ChEBI" id="CHEBI:58772"/>
        <dbReference type="EC" id="1.8.4.11"/>
    </reaction>
</comment>
<comment type="catalytic activity">
    <reaction evidence="8 11">
        <text>L-methionyl-[protein] + [thioredoxin]-disulfide + H2O = L-methionyl-(S)-S-oxide-[protein] + [thioredoxin]-dithiol</text>
        <dbReference type="Rhea" id="RHEA:14217"/>
        <dbReference type="Rhea" id="RHEA-COMP:10698"/>
        <dbReference type="Rhea" id="RHEA-COMP:10700"/>
        <dbReference type="Rhea" id="RHEA-COMP:12313"/>
        <dbReference type="Rhea" id="RHEA-COMP:12315"/>
        <dbReference type="ChEBI" id="CHEBI:15377"/>
        <dbReference type="ChEBI" id="CHEBI:16044"/>
        <dbReference type="ChEBI" id="CHEBI:29950"/>
        <dbReference type="ChEBI" id="CHEBI:44120"/>
        <dbReference type="ChEBI" id="CHEBI:50058"/>
        <dbReference type="EC" id="1.8.4.11"/>
    </reaction>
</comment>
<dbReference type="SUPFAM" id="SSF55068">
    <property type="entry name" value="Peptide methionine sulfoxide reductase"/>
    <property type="match status" value="1"/>
</dbReference>
<feature type="active site" evidence="11">
    <location>
        <position position="170"/>
    </location>
</feature>
<evidence type="ECO:0000256" key="6">
    <source>
        <dbReference type="ARBA" id="ARBA00023268"/>
    </source>
</evidence>
<evidence type="ECO:0000256" key="3">
    <source>
        <dbReference type="ARBA" id="ARBA00022723"/>
    </source>
</evidence>
<feature type="domain" description="MsrB" evidence="12">
    <location>
        <begin position="31"/>
        <end position="153"/>
    </location>
</feature>
<dbReference type="InterPro" id="IPR002569">
    <property type="entry name" value="Met_Sox_Rdtase_MsrA_dom"/>
</dbReference>
<evidence type="ECO:0000256" key="11">
    <source>
        <dbReference type="HAMAP-Rule" id="MF_01401"/>
    </source>
</evidence>
<organism evidence="13 14">
    <name type="scientific">Candidatus Aquitaenariimonas noxiae</name>
    <dbReference type="NCBI Taxonomy" id="1974741"/>
    <lineage>
        <taxon>Bacteria</taxon>
        <taxon>Pseudomonadati</taxon>
        <taxon>Candidatus Omnitrophota</taxon>
        <taxon>Candidatus Aquitaenariimonas</taxon>
    </lineage>
</organism>
<dbReference type="HAMAP" id="MF_01401">
    <property type="entry name" value="MsrA"/>
    <property type="match status" value="1"/>
</dbReference>
<comment type="similarity">
    <text evidence="2">Belongs to the MsrB Met sulfoxide reductase family.</text>
</comment>
<comment type="function">
    <text evidence="7 11">Has an important function as a repair enzyme for proteins that have been inactivated by oxidation. Catalyzes the reversible oxidation-reduction of methionine sulfoxide in proteins to methionine.</text>
</comment>
<comment type="catalytic activity">
    <reaction evidence="9">
        <text>L-methionyl-[protein] + [thioredoxin]-disulfide + H2O = L-methionyl-(R)-S-oxide-[protein] + [thioredoxin]-dithiol</text>
        <dbReference type="Rhea" id="RHEA:24164"/>
        <dbReference type="Rhea" id="RHEA-COMP:10698"/>
        <dbReference type="Rhea" id="RHEA-COMP:10700"/>
        <dbReference type="Rhea" id="RHEA-COMP:12313"/>
        <dbReference type="Rhea" id="RHEA-COMP:12314"/>
        <dbReference type="ChEBI" id="CHEBI:15377"/>
        <dbReference type="ChEBI" id="CHEBI:16044"/>
        <dbReference type="ChEBI" id="CHEBI:29950"/>
        <dbReference type="ChEBI" id="CHEBI:45764"/>
        <dbReference type="ChEBI" id="CHEBI:50058"/>
        <dbReference type="EC" id="1.8.4.12"/>
    </reaction>
</comment>
<dbReference type="AlphaFoldDB" id="A0A2J0KYT9"/>
<comment type="caution">
    <text evidence="13">The sequence shown here is derived from an EMBL/GenBank/DDBJ whole genome shotgun (WGS) entry which is preliminary data.</text>
</comment>
<dbReference type="Proteomes" id="UP000230052">
    <property type="component" value="Unassembled WGS sequence"/>
</dbReference>
<dbReference type="Pfam" id="PF01641">
    <property type="entry name" value="SelR"/>
    <property type="match status" value="1"/>
</dbReference>
<dbReference type="EMBL" id="PEWV01000074">
    <property type="protein sequence ID" value="PIU41003.1"/>
    <property type="molecule type" value="Genomic_DNA"/>
</dbReference>
<dbReference type="InterPro" id="IPR002579">
    <property type="entry name" value="Met_Sox_Rdtase_MsrB_dom"/>
</dbReference>
<dbReference type="PANTHER" id="PTHR43774">
    <property type="entry name" value="PEPTIDE METHIONINE SULFOXIDE REDUCTASE"/>
    <property type="match status" value="1"/>
</dbReference>
<dbReference type="EC" id="1.8.4.11" evidence="11"/>
<dbReference type="GO" id="GO:0006979">
    <property type="term" value="P:response to oxidative stress"/>
    <property type="evidence" value="ECO:0007669"/>
    <property type="project" value="UniProtKB-ARBA"/>
</dbReference>
<dbReference type="SUPFAM" id="SSF51316">
    <property type="entry name" value="Mss4-like"/>
    <property type="match status" value="1"/>
</dbReference>
<evidence type="ECO:0000313" key="14">
    <source>
        <dbReference type="Proteomes" id="UP000230052"/>
    </source>
</evidence>
<evidence type="ECO:0000256" key="7">
    <source>
        <dbReference type="ARBA" id="ARBA00024679"/>
    </source>
</evidence>
<name>A0A2J0KYT9_9BACT</name>
<dbReference type="InterPro" id="IPR011057">
    <property type="entry name" value="Mss4-like_sf"/>
</dbReference>
<keyword evidence="6" id="KW-0511">Multifunctional enzyme</keyword>
<dbReference type="Pfam" id="PF01625">
    <property type="entry name" value="PMSR"/>
    <property type="match status" value="1"/>
</dbReference>
<dbReference type="FunFam" id="2.170.150.20:FF:000001">
    <property type="entry name" value="Peptide methionine sulfoxide reductase MsrB"/>
    <property type="match status" value="1"/>
</dbReference>
<evidence type="ECO:0000256" key="4">
    <source>
        <dbReference type="ARBA" id="ARBA00022833"/>
    </source>
</evidence>
<evidence type="ECO:0000256" key="5">
    <source>
        <dbReference type="ARBA" id="ARBA00023002"/>
    </source>
</evidence>
<keyword evidence="3" id="KW-0479">Metal-binding</keyword>
<evidence type="ECO:0000259" key="12">
    <source>
        <dbReference type="PROSITE" id="PS51790"/>
    </source>
</evidence>
<dbReference type="PANTHER" id="PTHR43774:SF1">
    <property type="entry name" value="PEPTIDE METHIONINE SULFOXIDE REDUCTASE MSRA 2"/>
    <property type="match status" value="1"/>
</dbReference>
<evidence type="ECO:0000256" key="9">
    <source>
        <dbReference type="ARBA" id="ARBA00048488"/>
    </source>
</evidence>
<evidence type="ECO:0000256" key="8">
    <source>
        <dbReference type="ARBA" id="ARBA00047806"/>
    </source>
</evidence>
<sequence>MARGERKPEKIRIFDYFADKTKEVDRIYKTDSEWKKILTPGQYEVTRLKGTEKAFSGTCEVPKEPGIYKCVCCGTDLFAVKTKFESGTGWPSFWEPVSMLNIELRQDNSLGMARTEILCKRCGAHLGHVFDDGPPPTGKRYCINSAALKFVKDTTGRSERLDKATFAAGCFWGVESEFKKIDGVASTVVGYTGGSTKNPTYEEVCTDKTGHAEAIEIEYDPGRVSYDELLKIFFSIHNPTTFDKQGSDVGTQYRSVIFYHNDIQKKKAEDFKDKLQKSDACKDSRIVTQIVPAGKFYPEEEYHQNYYEKHGVAPSCPIPKSSG</sequence>
<dbReference type="Gene3D" id="3.30.1060.10">
    <property type="entry name" value="Peptide methionine sulphoxide reductase MsrA"/>
    <property type="match status" value="1"/>
</dbReference>
<keyword evidence="5 11" id="KW-0560">Oxidoreductase</keyword>
<proteinExistence type="inferred from homology"/>